<reference evidence="3 4" key="1">
    <citation type="journal article" date="2015" name="Nature">
        <title>rRNA introns, odd ribosomes, and small enigmatic genomes across a large radiation of phyla.</title>
        <authorList>
            <person name="Brown C.T."/>
            <person name="Hug L.A."/>
            <person name="Thomas B.C."/>
            <person name="Sharon I."/>
            <person name="Castelle C.J."/>
            <person name="Singh A."/>
            <person name="Wilkins M.J."/>
            <person name="Williams K.H."/>
            <person name="Banfield J.F."/>
        </authorList>
    </citation>
    <scope>NUCLEOTIDE SEQUENCE [LARGE SCALE GENOMIC DNA]</scope>
</reference>
<dbReference type="GO" id="GO:0004674">
    <property type="term" value="F:protein serine/threonine kinase activity"/>
    <property type="evidence" value="ECO:0007669"/>
    <property type="project" value="UniProtKB-KW"/>
</dbReference>
<dbReference type="Gene3D" id="2.30.30.40">
    <property type="entry name" value="SH3 Domains"/>
    <property type="match status" value="1"/>
</dbReference>
<gene>
    <name evidence="3" type="ORF">UX44_C0004G0020</name>
</gene>
<name>A0A0G1PFZ8_UNCKA</name>
<keyword evidence="1" id="KW-1133">Transmembrane helix</keyword>
<feature type="domain" description="SH3b" evidence="2">
    <location>
        <begin position="321"/>
        <end position="387"/>
    </location>
</feature>
<evidence type="ECO:0000313" key="4">
    <source>
        <dbReference type="Proteomes" id="UP000034732"/>
    </source>
</evidence>
<dbReference type="EMBL" id="LCMF01000004">
    <property type="protein sequence ID" value="KKU31656.1"/>
    <property type="molecule type" value="Genomic_DNA"/>
</dbReference>
<protein>
    <submittedName>
        <fullName evidence="3">Serine/threonine protein kinase</fullName>
    </submittedName>
</protein>
<dbReference type="Pfam" id="PF08239">
    <property type="entry name" value="SH3_3"/>
    <property type="match status" value="1"/>
</dbReference>
<comment type="caution">
    <text evidence="3">The sequence shown here is derived from an EMBL/GenBank/DDBJ whole genome shotgun (WGS) entry which is preliminary data.</text>
</comment>
<keyword evidence="3" id="KW-0808">Transferase</keyword>
<evidence type="ECO:0000259" key="2">
    <source>
        <dbReference type="PROSITE" id="PS51781"/>
    </source>
</evidence>
<dbReference type="InterPro" id="IPR013229">
    <property type="entry name" value="PEGA"/>
</dbReference>
<feature type="transmembrane region" description="Helical" evidence="1">
    <location>
        <begin position="17"/>
        <end position="38"/>
    </location>
</feature>
<organism evidence="3 4">
    <name type="scientific">candidate division WWE3 bacterium GW2011_GWA1_46_21</name>
    <dbReference type="NCBI Taxonomy" id="1619107"/>
    <lineage>
        <taxon>Bacteria</taxon>
        <taxon>Katanobacteria</taxon>
    </lineage>
</organism>
<dbReference type="PANTHER" id="PTHR36194:SF1">
    <property type="entry name" value="S-LAYER-LIKE PROTEIN"/>
    <property type="match status" value="1"/>
</dbReference>
<dbReference type="InterPro" id="IPR003646">
    <property type="entry name" value="SH3-like_bac-type"/>
</dbReference>
<keyword evidence="1" id="KW-0472">Membrane</keyword>
<dbReference type="AlphaFoldDB" id="A0A0G1PFZ8"/>
<evidence type="ECO:0000313" key="3">
    <source>
        <dbReference type="EMBL" id="KKU31656.1"/>
    </source>
</evidence>
<keyword evidence="3" id="KW-0418">Kinase</keyword>
<accession>A0A0G1PFZ8</accession>
<keyword evidence="3" id="KW-0723">Serine/threonine-protein kinase</keyword>
<dbReference type="Proteomes" id="UP000034732">
    <property type="component" value="Unassembled WGS sequence"/>
</dbReference>
<keyword evidence="1" id="KW-0812">Transmembrane</keyword>
<dbReference type="PANTHER" id="PTHR36194">
    <property type="entry name" value="S-LAYER-LIKE PROTEIN"/>
    <property type="match status" value="1"/>
</dbReference>
<evidence type="ECO:0000256" key="1">
    <source>
        <dbReference type="SAM" id="Phobius"/>
    </source>
</evidence>
<sequence length="387" mass="41133">MALTSLQTQTINPTLKVLIYILLAVGLGVAIYFGIDIVKNIGNLRGKSALSVNVLNGSAKVLINGQEVGAAPYESDSLKSGDNKISVQSDYGKYEVALNFSPNTQVVLNRDLGTSEVFSSGQNFWIEKSDVGTILSVITEPSQATVYIDNTKVGETPYSLGTLSAGDYDMRLEFPGYEPQSARIKIQKDHKLNVSARLFPVPVPSKVSLLEGSSTMYDVYSESALVFSNPVAWAGAVAYWNKTRGVNLAGAGVNKNPVFGYFVSYDGGLFDANGAVATADTLKDTLSDSGVKGAFLRRAGDGAGLTEAAKTALADLQGVAGKKAKILETGTGWLRVRDAASLNGKEVGRVDVGKEYAILEEATGWVKIKVDDKISGWVSSTYAQVSK</sequence>
<dbReference type="Pfam" id="PF08308">
    <property type="entry name" value="PEGA"/>
    <property type="match status" value="1"/>
</dbReference>
<dbReference type="PROSITE" id="PS51781">
    <property type="entry name" value="SH3B"/>
    <property type="match status" value="1"/>
</dbReference>
<proteinExistence type="predicted"/>